<evidence type="ECO:0000313" key="3">
    <source>
        <dbReference type="EMBL" id="CAA9508783.1"/>
    </source>
</evidence>
<feature type="domain" description="Transposase IS110-like N-terminal" evidence="1">
    <location>
        <begin position="6"/>
        <end position="146"/>
    </location>
</feature>
<reference evidence="3" key="1">
    <citation type="submission" date="2020-02" db="EMBL/GenBank/DDBJ databases">
        <authorList>
            <person name="Meier V. D."/>
        </authorList>
    </citation>
    <scope>NUCLEOTIDE SEQUENCE</scope>
    <source>
        <strain evidence="3">AVDCRST_MAG39</strain>
    </source>
</reference>
<dbReference type="PANTHER" id="PTHR33055">
    <property type="entry name" value="TRANSPOSASE FOR INSERTION SEQUENCE ELEMENT IS1111A"/>
    <property type="match status" value="1"/>
</dbReference>
<dbReference type="NCBIfam" id="NF033542">
    <property type="entry name" value="transpos_IS110"/>
    <property type="match status" value="1"/>
</dbReference>
<accession>A0A6J4SYM3</accession>
<dbReference type="AlphaFoldDB" id="A0A6J4SYM3"/>
<gene>
    <name evidence="3" type="ORF">AVDCRST_MAG39-1802</name>
</gene>
<feature type="domain" description="Transposase IS116/IS110/IS902 C-terminal" evidence="2">
    <location>
        <begin position="211"/>
        <end position="290"/>
    </location>
</feature>
<dbReference type="PANTHER" id="PTHR33055:SF3">
    <property type="entry name" value="PUTATIVE TRANSPOSASE FOR IS117-RELATED"/>
    <property type="match status" value="1"/>
</dbReference>
<evidence type="ECO:0000259" key="2">
    <source>
        <dbReference type="Pfam" id="PF02371"/>
    </source>
</evidence>
<dbReference type="InterPro" id="IPR047650">
    <property type="entry name" value="Transpos_IS110"/>
</dbReference>
<dbReference type="Pfam" id="PF01548">
    <property type="entry name" value="DEDD_Tnp_IS110"/>
    <property type="match status" value="1"/>
</dbReference>
<dbReference type="Pfam" id="PF02371">
    <property type="entry name" value="Transposase_20"/>
    <property type="match status" value="1"/>
</dbReference>
<protein>
    <submittedName>
        <fullName evidence="3">Mobile element protein</fullName>
    </submittedName>
</protein>
<sequence>MEISTIGLDLAKSVFQVHGVDAEGKVVVRKALRRAQVLPFFAKLPPCLVGMEACGTAHHWARELARLGHDVRQMPPAYVKPYVKRGKTDAADAEAICEAVTRPTMRFVPVKSPEQQAALSMHRARDLLVKQRTQLVNMMRGLLAEFGIDIPQGLCRALERARKIVDGEAPAVPAEAAKIVGRLSQQALDTHAQLREVDLDLLAWQRANDTARRLMSVPGIGPIGATALAASVTDPSQFRSGREFAAWLGLTPRQHSSGGKERLGRITKMGDKYLRTLLVVGMTSLIKRVKRKPETADPRLVALLARKPVRVATVAMANQTARVVWAIMARGETYRAGHQPRLAA</sequence>
<organism evidence="3">
    <name type="scientific">uncultured Sphingomonadaceae bacterium</name>
    <dbReference type="NCBI Taxonomy" id="169976"/>
    <lineage>
        <taxon>Bacteria</taxon>
        <taxon>Pseudomonadati</taxon>
        <taxon>Pseudomonadota</taxon>
        <taxon>Alphaproteobacteria</taxon>
        <taxon>Sphingomonadales</taxon>
        <taxon>Sphingomonadaceae</taxon>
        <taxon>environmental samples</taxon>
    </lineage>
</organism>
<name>A0A6J4SYM3_9SPHN</name>
<dbReference type="InterPro" id="IPR002525">
    <property type="entry name" value="Transp_IS110-like_N"/>
</dbReference>
<evidence type="ECO:0000259" key="1">
    <source>
        <dbReference type="Pfam" id="PF01548"/>
    </source>
</evidence>
<dbReference type="GO" id="GO:0004803">
    <property type="term" value="F:transposase activity"/>
    <property type="evidence" value="ECO:0007669"/>
    <property type="project" value="InterPro"/>
</dbReference>
<dbReference type="InterPro" id="IPR003346">
    <property type="entry name" value="Transposase_20"/>
</dbReference>
<dbReference type="GO" id="GO:0006313">
    <property type="term" value="P:DNA transposition"/>
    <property type="evidence" value="ECO:0007669"/>
    <property type="project" value="InterPro"/>
</dbReference>
<dbReference type="GO" id="GO:0003677">
    <property type="term" value="F:DNA binding"/>
    <property type="evidence" value="ECO:0007669"/>
    <property type="project" value="InterPro"/>
</dbReference>
<proteinExistence type="predicted"/>
<dbReference type="EMBL" id="CADCVW010000074">
    <property type="protein sequence ID" value="CAA9508783.1"/>
    <property type="molecule type" value="Genomic_DNA"/>
</dbReference>